<dbReference type="InterPro" id="IPR000008">
    <property type="entry name" value="C2_dom"/>
</dbReference>
<dbReference type="SMART" id="SM00239">
    <property type="entry name" value="C2"/>
    <property type="match status" value="2"/>
</dbReference>
<dbReference type="AlphaFoldDB" id="A0A646QI75"/>
<dbReference type="InterPro" id="IPR035892">
    <property type="entry name" value="C2_domain_sf"/>
</dbReference>
<proteinExistence type="predicted"/>
<sequence length="460" mass="51342">MLILSPWSKLIILFCGALFVALTIIVVVCLVSPFCPLHRLLPANARLPYETVDKKKKKKSNGSIYAGEPVELTKLNTIAQYDYGSPLSSFVNADNGPKSPPPSTIHGHRRLYTIDSSYSSMSPTTEAGSRPHSPTSTLVDDDAQSVSSPPSLNSSEIIPILYGTLCVSFRYETKEDSNVGRMIINLIEARALTGREYHASSCDPFVKIVLLKLRTRLRRSRSHYMTLSEFQSQTVRHSKCPYFGQTFAVELTKSDMKDCALKFIVFDRDKYANPTELGEAVIPLNDIQLNEVSESEPITFELQESKQNNGELLLGLSYLPTSERLSIHVIRAVNLKYETIANNIDVLNLEVRILLLHNGKMIKKKKTPPVARTNNPSFDHTLAFDVPTAQLDHVIFLIGVAHKAEAISESDDGLLDKTTRHDCFIGKVILGSCVTSSAVHHWQAMLHCPRQQVTSWHVLR</sequence>
<protein>
    <submittedName>
        <fullName evidence="4">Synaptotagmin-3</fullName>
    </submittedName>
</protein>
<keyword evidence="2" id="KW-0812">Transmembrane</keyword>
<reference evidence="4" key="1">
    <citation type="submission" date="2018-11" db="EMBL/GenBank/DDBJ databases">
        <title>Venom-gland transcriptomics and venom proteomics of the Florida green centipede (Hemiscolopendra marginata) reveal sex-based variation in a centipede venom.</title>
        <authorList>
            <person name="Nystrom G.S."/>
            <person name="Ward M.J."/>
            <person name="Ellsworth S.A."/>
            <person name="Rokyta D.R."/>
        </authorList>
    </citation>
    <scope>NUCLEOTIDE SEQUENCE</scope>
    <source>
        <tissue evidence="4">Venom gland</tissue>
    </source>
</reference>
<keyword evidence="2" id="KW-1133">Transmembrane helix</keyword>
<feature type="region of interest" description="Disordered" evidence="1">
    <location>
        <begin position="120"/>
        <end position="151"/>
    </location>
</feature>
<evidence type="ECO:0000259" key="3">
    <source>
        <dbReference type="PROSITE" id="PS50004"/>
    </source>
</evidence>
<dbReference type="Pfam" id="PF00168">
    <property type="entry name" value="C2"/>
    <property type="match status" value="2"/>
</dbReference>
<keyword evidence="2" id="KW-0472">Membrane</keyword>
<dbReference type="SUPFAM" id="SSF49562">
    <property type="entry name" value="C2 domain (Calcium/lipid-binding domain, CaLB)"/>
    <property type="match status" value="2"/>
</dbReference>
<dbReference type="PROSITE" id="PS50004">
    <property type="entry name" value="C2"/>
    <property type="match status" value="2"/>
</dbReference>
<accession>A0A646QI75</accession>
<evidence type="ECO:0000256" key="1">
    <source>
        <dbReference type="SAM" id="MobiDB-lite"/>
    </source>
</evidence>
<feature type="transmembrane region" description="Helical" evidence="2">
    <location>
        <begin position="12"/>
        <end position="34"/>
    </location>
</feature>
<feature type="compositionally biased region" description="Polar residues" evidence="1">
    <location>
        <begin position="120"/>
        <end position="138"/>
    </location>
</feature>
<evidence type="ECO:0000256" key="2">
    <source>
        <dbReference type="SAM" id="Phobius"/>
    </source>
</evidence>
<dbReference type="GO" id="GO:0000149">
    <property type="term" value="F:SNARE binding"/>
    <property type="evidence" value="ECO:0007669"/>
    <property type="project" value="TreeGrafter"/>
</dbReference>
<dbReference type="GO" id="GO:0001786">
    <property type="term" value="F:phosphatidylserine binding"/>
    <property type="evidence" value="ECO:0007669"/>
    <property type="project" value="TreeGrafter"/>
</dbReference>
<dbReference type="PANTHER" id="PTHR10024">
    <property type="entry name" value="SYNAPTOTAGMIN"/>
    <property type="match status" value="1"/>
</dbReference>
<name>A0A646QI75_9MYRI</name>
<dbReference type="GO" id="GO:0070382">
    <property type="term" value="C:exocytic vesicle"/>
    <property type="evidence" value="ECO:0007669"/>
    <property type="project" value="TreeGrafter"/>
</dbReference>
<dbReference type="Gene3D" id="2.60.40.150">
    <property type="entry name" value="C2 domain"/>
    <property type="match status" value="2"/>
</dbReference>
<dbReference type="GO" id="GO:0017156">
    <property type="term" value="P:calcium-ion regulated exocytosis"/>
    <property type="evidence" value="ECO:0007669"/>
    <property type="project" value="TreeGrafter"/>
</dbReference>
<dbReference type="GO" id="GO:0005544">
    <property type="term" value="F:calcium-dependent phospholipid binding"/>
    <property type="evidence" value="ECO:0007669"/>
    <property type="project" value="TreeGrafter"/>
</dbReference>
<evidence type="ECO:0000313" key="4">
    <source>
        <dbReference type="EMBL" id="MUP40725.1"/>
    </source>
</evidence>
<dbReference type="GO" id="GO:0005509">
    <property type="term" value="F:calcium ion binding"/>
    <property type="evidence" value="ECO:0007669"/>
    <property type="project" value="TreeGrafter"/>
</dbReference>
<dbReference type="CDD" id="cd00276">
    <property type="entry name" value="C2B_Synaptotagmin"/>
    <property type="match status" value="1"/>
</dbReference>
<feature type="domain" description="C2" evidence="3">
    <location>
        <begin position="308"/>
        <end position="457"/>
    </location>
</feature>
<dbReference type="EMBL" id="GHBY01000548">
    <property type="protein sequence ID" value="MUP40725.1"/>
    <property type="molecule type" value="Transcribed_RNA"/>
</dbReference>
<dbReference type="GO" id="GO:0030276">
    <property type="term" value="F:clathrin binding"/>
    <property type="evidence" value="ECO:0007669"/>
    <property type="project" value="TreeGrafter"/>
</dbReference>
<organism evidence="4">
    <name type="scientific">Hemiscolopendra marginata</name>
    <dbReference type="NCBI Taxonomy" id="943146"/>
    <lineage>
        <taxon>Eukaryota</taxon>
        <taxon>Metazoa</taxon>
        <taxon>Ecdysozoa</taxon>
        <taxon>Arthropoda</taxon>
        <taxon>Myriapoda</taxon>
        <taxon>Chilopoda</taxon>
        <taxon>Pleurostigmophora</taxon>
        <taxon>Scolopendromorpha</taxon>
        <taxon>Scolopendridae</taxon>
        <taxon>Hemiscolopendra</taxon>
    </lineage>
</organism>
<dbReference type="GO" id="GO:0005886">
    <property type="term" value="C:plasma membrane"/>
    <property type="evidence" value="ECO:0007669"/>
    <property type="project" value="TreeGrafter"/>
</dbReference>
<feature type="domain" description="C2" evidence="3">
    <location>
        <begin position="161"/>
        <end position="300"/>
    </location>
</feature>